<protein>
    <recommendedName>
        <fullName evidence="3">PilZ domain-containing protein</fullName>
    </recommendedName>
</protein>
<sequence>MIIQSKAFRLRHPVDCQGIFCVDPAGLLEIDLVPQQRQLMAPFEQLIFVPHCGGTRVQRQGQHAWQVELEDQDAGRLIRMIRNAQDELETLMREL</sequence>
<comment type="caution">
    <text evidence="1">The sequence shown here is derived from an EMBL/GenBank/DDBJ whole genome shotgun (WGS) entry which is preliminary data.</text>
</comment>
<accession>A0ABP9F3K9</accession>
<name>A0ABP9F3K9_9GAMM</name>
<evidence type="ECO:0000313" key="2">
    <source>
        <dbReference type="Proteomes" id="UP001499988"/>
    </source>
</evidence>
<proteinExistence type="predicted"/>
<gene>
    <name evidence="1" type="ORF">GCM10023333_20990</name>
</gene>
<evidence type="ECO:0000313" key="1">
    <source>
        <dbReference type="EMBL" id="GAA4887379.1"/>
    </source>
</evidence>
<organism evidence="1 2">
    <name type="scientific">Ferrimonas pelagia</name>
    <dbReference type="NCBI Taxonomy" id="1177826"/>
    <lineage>
        <taxon>Bacteria</taxon>
        <taxon>Pseudomonadati</taxon>
        <taxon>Pseudomonadota</taxon>
        <taxon>Gammaproteobacteria</taxon>
        <taxon>Alteromonadales</taxon>
        <taxon>Ferrimonadaceae</taxon>
        <taxon>Ferrimonas</taxon>
    </lineage>
</organism>
<keyword evidence="2" id="KW-1185">Reference proteome</keyword>
<dbReference type="Proteomes" id="UP001499988">
    <property type="component" value="Unassembled WGS sequence"/>
</dbReference>
<dbReference type="EMBL" id="BAABJZ010000071">
    <property type="protein sequence ID" value="GAA4887379.1"/>
    <property type="molecule type" value="Genomic_DNA"/>
</dbReference>
<dbReference type="RefSeq" id="WP_345335335.1">
    <property type="nucleotide sequence ID" value="NZ_BAABJZ010000071.1"/>
</dbReference>
<evidence type="ECO:0008006" key="3">
    <source>
        <dbReference type="Google" id="ProtNLM"/>
    </source>
</evidence>
<reference evidence="2" key="1">
    <citation type="journal article" date="2019" name="Int. J. Syst. Evol. Microbiol.">
        <title>The Global Catalogue of Microorganisms (GCM) 10K type strain sequencing project: providing services to taxonomists for standard genome sequencing and annotation.</title>
        <authorList>
            <consortium name="The Broad Institute Genomics Platform"/>
            <consortium name="The Broad Institute Genome Sequencing Center for Infectious Disease"/>
            <person name="Wu L."/>
            <person name="Ma J."/>
        </authorList>
    </citation>
    <scope>NUCLEOTIDE SEQUENCE [LARGE SCALE GENOMIC DNA]</scope>
    <source>
        <strain evidence="2">JCM 18401</strain>
    </source>
</reference>